<feature type="transmembrane region" description="Helical" evidence="6">
    <location>
        <begin position="280"/>
        <end position="303"/>
    </location>
</feature>
<organism evidence="7 8">
    <name type="scientific">Palleronia abyssalis</name>
    <dbReference type="NCBI Taxonomy" id="1501240"/>
    <lineage>
        <taxon>Bacteria</taxon>
        <taxon>Pseudomonadati</taxon>
        <taxon>Pseudomonadota</taxon>
        <taxon>Alphaproteobacteria</taxon>
        <taxon>Rhodobacterales</taxon>
        <taxon>Roseobacteraceae</taxon>
        <taxon>Palleronia</taxon>
    </lineage>
</organism>
<feature type="transmembrane region" description="Helical" evidence="6">
    <location>
        <begin position="106"/>
        <end position="130"/>
    </location>
</feature>
<keyword evidence="3 6" id="KW-0812">Transmembrane</keyword>
<comment type="subcellular location">
    <subcellularLocation>
        <location evidence="1">Cell membrane</location>
        <topology evidence="1">Multi-pass membrane protein</topology>
    </subcellularLocation>
</comment>
<dbReference type="PANTHER" id="PTHR30250">
    <property type="entry name" value="PST FAMILY PREDICTED COLANIC ACID TRANSPORTER"/>
    <property type="match status" value="1"/>
</dbReference>
<evidence type="ECO:0000256" key="5">
    <source>
        <dbReference type="ARBA" id="ARBA00023136"/>
    </source>
</evidence>
<feature type="transmembrane region" description="Helical" evidence="6">
    <location>
        <begin position="175"/>
        <end position="195"/>
    </location>
</feature>
<evidence type="ECO:0000256" key="3">
    <source>
        <dbReference type="ARBA" id="ARBA00022692"/>
    </source>
</evidence>
<dbReference type="OrthoDB" id="5785171at2"/>
<proteinExistence type="predicted"/>
<dbReference type="PANTHER" id="PTHR30250:SF11">
    <property type="entry name" value="O-ANTIGEN TRANSPORTER-RELATED"/>
    <property type="match status" value="1"/>
</dbReference>
<reference evidence="7 8" key="1">
    <citation type="submission" date="2018-03" db="EMBL/GenBank/DDBJ databases">
        <authorList>
            <person name="Keele B.F."/>
        </authorList>
    </citation>
    <scope>NUCLEOTIDE SEQUENCE [LARGE SCALE GENOMIC DNA]</scope>
    <source>
        <strain evidence="7 8">CECT 8504</strain>
    </source>
</reference>
<name>A0A2R8BSS9_9RHOB</name>
<keyword evidence="8" id="KW-1185">Reference proteome</keyword>
<feature type="transmembrane region" description="Helical" evidence="6">
    <location>
        <begin position="25"/>
        <end position="49"/>
    </location>
</feature>
<feature type="transmembrane region" description="Helical" evidence="6">
    <location>
        <begin position="201"/>
        <end position="221"/>
    </location>
</feature>
<evidence type="ECO:0000256" key="4">
    <source>
        <dbReference type="ARBA" id="ARBA00022989"/>
    </source>
</evidence>
<feature type="transmembrane region" description="Helical" evidence="6">
    <location>
        <begin position="242"/>
        <end position="260"/>
    </location>
</feature>
<keyword evidence="5 6" id="KW-0472">Membrane</keyword>
<evidence type="ECO:0000313" key="7">
    <source>
        <dbReference type="EMBL" id="SPJ23212.1"/>
    </source>
</evidence>
<dbReference type="AlphaFoldDB" id="A0A2R8BSS9"/>
<dbReference type="Proteomes" id="UP000244912">
    <property type="component" value="Unassembled WGS sequence"/>
</dbReference>
<dbReference type="GO" id="GO:0005886">
    <property type="term" value="C:plasma membrane"/>
    <property type="evidence" value="ECO:0007669"/>
    <property type="project" value="UniProtKB-SubCell"/>
</dbReference>
<sequence length="450" mass="47876">MTTDGPTPPASVDKRDRANSLLKSGVGLTLIKGINTLLGFATVTVFARLLPPADFGLYILCLTTAQFVSLPLQMGLPVLVMREIAVARSKDNPGAVNGVLAWSQRIMIIGTLIAGTFVIGVYGVVVAAGWPILQQFSWPLVLLIAALAPVLAEMKRVMGVLNGFRLAAISRLPDAIIRPALLLLAGGLGLWLGLFAEVGLLVSHLGAALVAAAFGWLVIAITSDRPTRRNHPAEFNSVSWRASLWPLTIVAAATTVMNYVDVLMLGMFDTVESVAFYRVASQLAAAALLVQVAINAVFSPRMAAFHSRGETERMQAMAVTGSRIAFGATLVFALALVLVGRNGFVYLLGEEYGPIYGLTVLLSAGAAVNAFFGGTGMLLNMTNRERYMSQYATWATVGNIAMNLALIPLLGPLGAAISTILTTFGMQVMSWNRVLRSIGVRSDAFGRIVR</sequence>
<feature type="transmembrane region" description="Helical" evidence="6">
    <location>
        <begin position="136"/>
        <end position="154"/>
    </location>
</feature>
<dbReference type="EMBL" id="ONZF01000002">
    <property type="protein sequence ID" value="SPJ23212.1"/>
    <property type="molecule type" value="Genomic_DNA"/>
</dbReference>
<keyword evidence="4 6" id="KW-1133">Transmembrane helix</keyword>
<accession>A0A2R8BSS9</accession>
<keyword evidence="2" id="KW-1003">Cell membrane</keyword>
<evidence type="ECO:0000256" key="6">
    <source>
        <dbReference type="SAM" id="Phobius"/>
    </source>
</evidence>
<evidence type="ECO:0000313" key="8">
    <source>
        <dbReference type="Proteomes" id="UP000244912"/>
    </source>
</evidence>
<feature type="transmembrane region" description="Helical" evidence="6">
    <location>
        <begin position="391"/>
        <end position="410"/>
    </location>
</feature>
<dbReference type="InterPro" id="IPR050833">
    <property type="entry name" value="Poly_Biosynth_Transport"/>
</dbReference>
<feature type="transmembrane region" description="Helical" evidence="6">
    <location>
        <begin position="355"/>
        <end position="379"/>
    </location>
</feature>
<gene>
    <name evidence="7" type="ORF">PAA8504_01018</name>
</gene>
<dbReference type="Pfam" id="PF01943">
    <property type="entry name" value="Polysacc_synt"/>
    <property type="match status" value="1"/>
</dbReference>
<evidence type="ECO:0000256" key="2">
    <source>
        <dbReference type="ARBA" id="ARBA00022475"/>
    </source>
</evidence>
<evidence type="ECO:0000256" key="1">
    <source>
        <dbReference type="ARBA" id="ARBA00004651"/>
    </source>
</evidence>
<protein>
    <submittedName>
        <fullName evidence="7">Uncharacterized protein</fullName>
    </submittedName>
</protein>
<dbReference type="InterPro" id="IPR002797">
    <property type="entry name" value="Polysacc_synth"/>
</dbReference>
<feature type="transmembrane region" description="Helical" evidence="6">
    <location>
        <begin position="324"/>
        <end position="349"/>
    </location>
</feature>
<dbReference type="RefSeq" id="WP_108893070.1">
    <property type="nucleotide sequence ID" value="NZ_ONZF01000002.1"/>
</dbReference>
<feature type="transmembrane region" description="Helical" evidence="6">
    <location>
        <begin position="55"/>
        <end position="80"/>
    </location>
</feature>